<keyword evidence="4" id="KW-1185">Reference proteome</keyword>
<reference evidence="3 4" key="1">
    <citation type="submission" date="2022-08" db="EMBL/GenBank/DDBJ databases">
        <title>Whole genome sequencing-based tracing of a 2022 introduction and outbreak of Xanthomonas hortorum pv. pelargonii.</title>
        <authorList>
            <person name="Iruegas-Bocardo F."/>
            <person name="Weisberg A.K."/>
            <person name="Riutta E.R."/>
            <person name="Kilday K."/>
            <person name="Bonkowski J.C."/>
            <person name="Creswell T."/>
            <person name="Daughtrey M.L."/>
            <person name="Rane K."/>
            <person name="Grunwald N.J."/>
            <person name="Chang J.H."/>
            <person name="Putnam M.L."/>
        </authorList>
    </citation>
    <scope>NUCLEOTIDE SEQUENCE [LARGE SCALE GENOMIC DNA]</scope>
    <source>
        <strain evidence="3 4">22-325</strain>
    </source>
</reference>
<protein>
    <submittedName>
        <fullName evidence="3">Glycosyltransferase family 9 protein</fullName>
    </submittedName>
</protein>
<dbReference type="InterPro" id="IPR051199">
    <property type="entry name" value="LPS_LOS_Heptosyltrfase"/>
</dbReference>
<dbReference type="EMBL" id="CP103840">
    <property type="protein sequence ID" value="WOB25430.1"/>
    <property type="molecule type" value="Genomic_DNA"/>
</dbReference>
<name>A0ABZ0DCI6_9XANT</name>
<dbReference type="Gene3D" id="3.40.50.2000">
    <property type="entry name" value="Glycogen Phosphorylase B"/>
    <property type="match status" value="1"/>
</dbReference>
<gene>
    <name evidence="3" type="ORF">NYR99_17060</name>
</gene>
<sequence length="308" mass="33872">MADDLHPDQTIDVDVYKLTHDLRYRVGMLRGLRRLQACIAICAAHPRDGIVHDACMKSVAASKSFCYQDEYSDRAAIDGRMARRHYTNVVRCPSDIHRSERHALLIAAAGISPPSEPVPLPRGKLHLKNPKTPYLVISPGASRPEKTWPLSRFVAIANRAMVEYPDLSYVLVGSPAEAVWIDAMCAELGERTTSLAGRNSLSELQACIRDSVAVLGNDSAAIHIAAACRVPSVVAMNGATYGHCLPYPHRDNPVFPIAPTMAVEIMSCFRCDWNCRFSIADGAPFPCLDALKVDQVWDKLSPILAQRQ</sequence>
<dbReference type="RefSeq" id="WP_316687916.1">
    <property type="nucleotide sequence ID" value="NZ_CP103837.1"/>
</dbReference>
<organism evidence="3 4">
    <name type="scientific">Xanthomonas dyei</name>
    <dbReference type="NCBI Taxonomy" id="743699"/>
    <lineage>
        <taxon>Bacteria</taxon>
        <taxon>Pseudomonadati</taxon>
        <taxon>Pseudomonadota</taxon>
        <taxon>Gammaproteobacteria</taxon>
        <taxon>Lysobacterales</taxon>
        <taxon>Lysobacteraceae</taxon>
        <taxon>Xanthomonas</taxon>
    </lineage>
</organism>
<dbReference type="Proteomes" id="UP001304534">
    <property type="component" value="Chromosome"/>
</dbReference>
<dbReference type="PANTHER" id="PTHR30160">
    <property type="entry name" value="TETRAACYLDISACCHARIDE 4'-KINASE-RELATED"/>
    <property type="match status" value="1"/>
</dbReference>
<keyword evidence="1" id="KW-0328">Glycosyltransferase</keyword>
<dbReference type="Pfam" id="PF01075">
    <property type="entry name" value="Glyco_transf_9"/>
    <property type="match status" value="1"/>
</dbReference>
<keyword evidence="2" id="KW-0808">Transferase</keyword>
<dbReference type="GeneID" id="95585620"/>
<evidence type="ECO:0000256" key="1">
    <source>
        <dbReference type="ARBA" id="ARBA00022676"/>
    </source>
</evidence>
<dbReference type="InterPro" id="IPR002201">
    <property type="entry name" value="Glyco_trans_9"/>
</dbReference>
<proteinExistence type="predicted"/>
<dbReference type="CDD" id="cd03789">
    <property type="entry name" value="GT9_LPS_heptosyltransferase"/>
    <property type="match status" value="1"/>
</dbReference>
<accession>A0ABZ0DCI6</accession>
<evidence type="ECO:0000313" key="3">
    <source>
        <dbReference type="EMBL" id="WOB25430.1"/>
    </source>
</evidence>
<evidence type="ECO:0000313" key="4">
    <source>
        <dbReference type="Proteomes" id="UP001304534"/>
    </source>
</evidence>
<evidence type="ECO:0000256" key="2">
    <source>
        <dbReference type="ARBA" id="ARBA00022679"/>
    </source>
</evidence>
<dbReference type="SUPFAM" id="SSF53756">
    <property type="entry name" value="UDP-Glycosyltransferase/glycogen phosphorylase"/>
    <property type="match status" value="1"/>
</dbReference>